<dbReference type="InterPro" id="IPR028084">
    <property type="entry name" value="FNIP_N_dom"/>
</dbReference>
<organism evidence="3 4">
    <name type="scientific">Rhizodiscina lignyota</name>
    <dbReference type="NCBI Taxonomy" id="1504668"/>
    <lineage>
        <taxon>Eukaryota</taxon>
        <taxon>Fungi</taxon>
        <taxon>Dikarya</taxon>
        <taxon>Ascomycota</taxon>
        <taxon>Pezizomycotina</taxon>
        <taxon>Dothideomycetes</taxon>
        <taxon>Pleosporomycetidae</taxon>
        <taxon>Aulographales</taxon>
        <taxon>Rhizodiscinaceae</taxon>
        <taxon>Rhizodiscina</taxon>
    </lineage>
</organism>
<protein>
    <recommendedName>
        <fullName evidence="2">Folliculin-interacting protein N-terminal domain-containing protein</fullName>
    </recommendedName>
</protein>
<evidence type="ECO:0000313" key="3">
    <source>
        <dbReference type="EMBL" id="KAF2102869.1"/>
    </source>
</evidence>
<dbReference type="GO" id="GO:0005737">
    <property type="term" value="C:cytoplasm"/>
    <property type="evidence" value="ECO:0007669"/>
    <property type="project" value="TreeGrafter"/>
</dbReference>
<proteinExistence type="predicted"/>
<dbReference type="GO" id="GO:0042030">
    <property type="term" value="F:ATPase inhibitor activity"/>
    <property type="evidence" value="ECO:0007669"/>
    <property type="project" value="TreeGrafter"/>
</dbReference>
<reference evidence="3" key="1">
    <citation type="journal article" date="2020" name="Stud. Mycol.">
        <title>101 Dothideomycetes genomes: a test case for predicting lifestyles and emergence of pathogens.</title>
        <authorList>
            <person name="Haridas S."/>
            <person name="Albert R."/>
            <person name="Binder M."/>
            <person name="Bloem J."/>
            <person name="Labutti K."/>
            <person name="Salamov A."/>
            <person name="Andreopoulos B."/>
            <person name="Baker S."/>
            <person name="Barry K."/>
            <person name="Bills G."/>
            <person name="Bluhm B."/>
            <person name="Cannon C."/>
            <person name="Castanera R."/>
            <person name="Culley D."/>
            <person name="Daum C."/>
            <person name="Ezra D."/>
            <person name="Gonzalez J."/>
            <person name="Henrissat B."/>
            <person name="Kuo A."/>
            <person name="Liang C."/>
            <person name="Lipzen A."/>
            <person name="Lutzoni F."/>
            <person name="Magnuson J."/>
            <person name="Mondo S."/>
            <person name="Nolan M."/>
            <person name="Ohm R."/>
            <person name="Pangilinan J."/>
            <person name="Park H.-J."/>
            <person name="Ramirez L."/>
            <person name="Alfaro M."/>
            <person name="Sun H."/>
            <person name="Tritt A."/>
            <person name="Yoshinaga Y."/>
            <person name="Zwiers L.-H."/>
            <person name="Turgeon B."/>
            <person name="Goodwin S."/>
            <person name="Spatafora J."/>
            <person name="Crous P."/>
            <person name="Grigoriev I."/>
        </authorList>
    </citation>
    <scope>NUCLEOTIDE SEQUENCE</scope>
    <source>
        <strain evidence="3">CBS 133067</strain>
    </source>
</reference>
<dbReference type="PANTHER" id="PTHR21634:SF9">
    <property type="entry name" value="RE13835P"/>
    <property type="match status" value="1"/>
</dbReference>
<feature type="compositionally biased region" description="Basic residues" evidence="1">
    <location>
        <begin position="856"/>
        <end position="870"/>
    </location>
</feature>
<feature type="compositionally biased region" description="Low complexity" evidence="1">
    <location>
        <begin position="123"/>
        <end position="134"/>
    </location>
</feature>
<feature type="compositionally biased region" description="Low complexity" evidence="1">
    <location>
        <begin position="1078"/>
        <end position="1088"/>
    </location>
</feature>
<keyword evidence="4" id="KW-1185">Reference proteome</keyword>
<dbReference type="Pfam" id="PF14636">
    <property type="entry name" value="FNIP_N"/>
    <property type="match status" value="1"/>
</dbReference>
<dbReference type="Proteomes" id="UP000799772">
    <property type="component" value="Unassembled WGS sequence"/>
</dbReference>
<feature type="compositionally biased region" description="Low complexity" evidence="1">
    <location>
        <begin position="637"/>
        <end position="646"/>
    </location>
</feature>
<evidence type="ECO:0000256" key="1">
    <source>
        <dbReference type="SAM" id="MobiDB-lite"/>
    </source>
</evidence>
<evidence type="ECO:0000313" key="4">
    <source>
        <dbReference type="Proteomes" id="UP000799772"/>
    </source>
</evidence>
<feature type="compositionally biased region" description="Low complexity" evidence="1">
    <location>
        <begin position="871"/>
        <end position="882"/>
    </location>
</feature>
<gene>
    <name evidence="3" type="ORF">NA57DRAFT_32685</name>
</gene>
<dbReference type="EMBL" id="ML978122">
    <property type="protein sequence ID" value="KAF2102869.1"/>
    <property type="molecule type" value="Genomic_DNA"/>
</dbReference>
<feature type="region of interest" description="Disordered" evidence="1">
    <location>
        <begin position="290"/>
        <end position="314"/>
    </location>
</feature>
<feature type="compositionally biased region" description="Basic and acidic residues" evidence="1">
    <location>
        <begin position="603"/>
        <end position="612"/>
    </location>
</feature>
<feature type="compositionally biased region" description="Polar residues" evidence="1">
    <location>
        <begin position="1"/>
        <end position="10"/>
    </location>
</feature>
<feature type="domain" description="Folliculin-interacting protein N-terminal" evidence="2">
    <location>
        <begin position="78"/>
        <end position="217"/>
    </location>
</feature>
<feature type="region of interest" description="Disordered" evidence="1">
    <location>
        <begin position="106"/>
        <end position="161"/>
    </location>
</feature>
<dbReference type="OrthoDB" id="5428015at2759"/>
<feature type="region of interest" description="Disordered" evidence="1">
    <location>
        <begin position="523"/>
        <end position="649"/>
    </location>
</feature>
<sequence length="1178" mass="127022">MLSSLLQSITPAKRGPQRHAQLDSQTEEAHTKSLLFPDAGQLSQPASLSDSLPGDFPLSGAGGTDCTLGDIDLESPRDVRILVAQNFTGAQNEIVLFDSWPILRPESPLVQRDPAPAERGLKASATAPPSRRSSVVSQDGGRRSPSSFGSGGAFQRNRLRNTSISTPLPFIDETAQARHRESEDMVKTALECMFENAQSSYKGTSNRIHIIPLEQKPNETVLSSPTFADGPASFGKVGGQRRSHLAKSYTPGDPPANTGSDGGRTPHTPVRDVRRRTVLISRTFSVPLVDGGEGVATPNETTPTPANPNPSGGFPFPKNANGRSGGWSFVDSVFGVDSMLSSSFNSDVDDRVDLIGQHWDIISRTLTALQYLAQEKILALLKPQVRAYRPQLQPGALTADEDMKKIAESAGRRIVRGIKLPRVRTGQGRWGIWREEAIWLGKWAGAREQSFFLENLMTAFLGQHTDWMRVFGPKWHRKRYKEQQNAKLNDDLTIPNRTIIITDNKMAARRLIFLLSAFLPSSHPSHEGTSSPGRPGTAVSLRGYSQSPPGMATIGRQESLRRTINRRGHASSSRTRLPSGRGGHRGESADERTLSGNDLSGDDGERSRRGSEARSILRAPITLSPEEDATLRKASATTTSTITPDTGVPAAHFAIQRTNSSTDLAGRALHRRPGSSGSLASANLVSALNRNSTGSSTESQPAGSRWGSLKSFWSMGTRRESGTDYSDILQSTDEGLGILSLNGARLVQSRSSSKLEQMVREVEIGSGRTSYDADRHQPPSMASEQQSPDLFDGSQGQSTPPSSAQPIPERAKVPESPFKMSVNEKDGIIDVEIPFLDFTGSPPSTQRSPYLPPHSSHSHHHHGGSGHHHSSSFASSTSNSPGHPHPPSDTTHPLNVAGWLTMFHPDFALQAVSPYANLMADIKDAMRAEPTPVCAALTPDTESGPTDKWVDVCRCLIADTREWKVKRLSLRRLVRLVPVLGQPAVTPGITPGAAPLGMASRGAAVAAAGRSRYGNPYEAYTHSKVDGAGPQLAMSEIHLKEEWKTEDVMDLDDVLVEAVEKVISSAAGSVGPVSLAGSRIPSATSSRSSSRRGRLEGDVAPLTSAIAAGDVPRETRDAVMGALEAIVRSVVTERQQAGEDVTMDDKKSVIRLSGENLRESTLKEGVKRWLTEVEQGTK</sequence>
<dbReference type="PANTHER" id="PTHR21634">
    <property type="entry name" value="RE13835P"/>
    <property type="match status" value="1"/>
</dbReference>
<feature type="region of interest" description="Disordered" evidence="1">
    <location>
        <begin position="837"/>
        <end position="892"/>
    </location>
</feature>
<accession>A0A9P4IKK9</accession>
<feature type="region of interest" description="Disordered" evidence="1">
    <location>
        <begin position="1074"/>
        <end position="1097"/>
    </location>
</feature>
<feature type="region of interest" description="Disordered" evidence="1">
    <location>
        <begin position="765"/>
        <end position="819"/>
    </location>
</feature>
<feature type="compositionally biased region" description="Polar residues" evidence="1">
    <location>
        <begin position="780"/>
        <end position="805"/>
    </location>
</feature>
<dbReference type="AlphaFoldDB" id="A0A9P4IKK9"/>
<feature type="region of interest" description="Disordered" evidence="1">
    <location>
        <begin position="1"/>
        <end position="30"/>
    </location>
</feature>
<dbReference type="GO" id="GO:0051087">
    <property type="term" value="F:protein-folding chaperone binding"/>
    <property type="evidence" value="ECO:0007669"/>
    <property type="project" value="TreeGrafter"/>
</dbReference>
<name>A0A9P4IKK9_9PEZI</name>
<comment type="caution">
    <text evidence="3">The sequence shown here is derived from an EMBL/GenBank/DDBJ whole genome shotgun (WGS) entry which is preliminary data.</text>
</comment>
<evidence type="ECO:0000259" key="2">
    <source>
        <dbReference type="Pfam" id="PF14636"/>
    </source>
</evidence>
<feature type="compositionally biased region" description="Basic and acidic residues" evidence="1">
    <location>
        <begin position="584"/>
        <end position="593"/>
    </location>
</feature>
<feature type="region of interest" description="Disordered" evidence="1">
    <location>
        <begin position="235"/>
        <end position="269"/>
    </location>
</feature>